<evidence type="ECO:0000313" key="5">
    <source>
        <dbReference type="EMBL" id="GMH54516.1"/>
    </source>
</evidence>
<evidence type="ECO:0000256" key="1">
    <source>
        <dbReference type="ARBA" id="ARBA00022737"/>
    </source>
</evidence>
<organism evidence="5 6">
    <name type="scientific">Triparma retinervis</name>
    <dbReference type="NCBI Taxonomy" id="2557542"/>
    <lineage>
        <taxon>Eukaryota</taxon>
        <taxon>Sar</taxon>
        <taxon>Stramenopiles</taxon>
        <taxon>Ochrophyta</taxon>
        <taxon>Bolidophyceae</taxon>
        <taxon>Parmales</taxon>
        <taxon>Triparmaceae</taxon>
        <taxon>Triparma</taxon>
    </lineage>
</organism>
<dbReference type="Proteomes" id="UP001165082">
    <property type="component" value="Unassembled WGS sequence"/>
</dbReference>
<dbReference type="EMBL" id="BRXZ01000808">
    <property type="protein sequence ID" value="GMH54516.1"/>
    <property type="molecule type" value="Genomic_DNA"/>
</dbReference>
<evidence type="ECO:0000313" key="6">
    <source>
        <dbReference type="Proteomes" id="UP001165082"/>
    </source>
</evidence>
<dbReference type="PROSITE" id="PS50088">
    <property type="entry name" value="ANK_REPEAT"/>
    <property type="match status" value="1"/>
</dbReference>
<keyword evidence="6" id="KW-1185">Reference proteome</keyword>
<name>A0A9W6ZKI6_9STRA</name>
<dbReference type="Gene3D" id="1.25.40.20">
    <property type="entry name" value="Ankyrin repeat-containing domain"/>
    <property type="match status" value="2"/>
</dbReference>
<sequence>MGNGVSLSDLPETLTIVEAKELIAVEFWPNENESLWDNFLVGEPKSVQDWAATEGGRMRQANEMAKERECGDAQACQILWDEHSEEEKAAFIKEGYDRENTNAPRPSKYALKVEREKFFEALQMHFDKNPHLKAKYEDKRRVEGLNHQLFEAAQALDAKKCDELITSGAQATFIRMKGKNAWYEGNSATALSEAIKKFDPSEPIPFIDTARVLLNNGADVHFSSKSGNWNRLSSDPLMCDLTEKVAEMQTLGNQITLLMMFVDKGAELNKKTRKGKQGSFNGWEKITWSVFDIVKKVRENQDLAIPKLYLECGLDVNCAASYWAVNMDEQFTSNIEHKTLLHETIMTGNLDLVKMLLDHGADVNQSMMMTVINKSSSNTNGTDDENIEDDSDDVGPEDITFFVLTCLDIAAEVGSEEISEALRNAGAPEVQCEEKGQGYLKTANRGRRGREDECKVAFKFWKDGGTGKLREKIERERKKEERKRKKGKKKGGKKK</sequence>
<dbReference type="Pfam" id="PF00023">
    <property type="entry name" value="Ank"/>
    <property type="match status" value="1"/>
</dbReference>
<evidence type="ECO:0008006" key="7">
    <source>
        <dbReference type="Google" id="ProtNLM"/>
    </source>
</evidence>
<feature type="repeat" description="ANK" evidence="3">
    <location>
        <begin position="336"/>
        <end position="368"/>
    </location>
</feature>
<evidence type="ECO:0000256" key="3">
    <source>
        <dbReference type="PROSITE-ProRule" id="PRU00023"/>
    </source>
</evidence>
<feature type="compositionally biased region" description="Basic and acidic residues" evidence="4">
    <location>
        <begin position="469"/>
        <end position="479"/>
    </location>
</feature>
<dbReference type="PROSITE" id="PS50297">
    <property type="entry name" value="ANK_REP_REGION"/>
    <property type="match status" value="1"/>
</dbReference>
<proteinExistence type="predicted"/>
<dbReference type="InterPro" id="IPR036770">
    <property type="entry name" value="Ankyrin_rpt-contain_sf"/>
</dbReference>
<evidence type="ECO:0000256" key="2">
    <source>
        <dbReference type="ARBA" id="ARBA00023043"/>
    </source>
</evidence>
<accession>A0A9W6ZKI6</accession>
<gene>
    <name evidence="5" type="ORF">TrRE_jg13054</name>
</gene>
<protein>
    <recommendedName>
        <fullName evidence="7">Ankyrin repeat protein</fullName>
    </recommendedName>
</protein>
<evidence type="ECO:0000256" key="4">
    <source>
        <dbReference type="SAM" id="MobiDB-lite"/>
    </source>
</evidence>
<dbReference type="PANTHER" id="PTHR24134">
    <property type="entry name" value="ANKYRIN REPEAT-CONTAINING PROTEIN DDB_G0279043"/>
    <property type="match status" value="1"/>
</dbReference>
<dbReference type="SMART" id="SM00248">
    <property type="entry name" value="ANK"/>
    <property type="match status" value="3"/>
</dbReference>
<dbReference type="SUPFAM" id="SSF48403">
    <property type="entry name" value="Ankyrin repeat"/>
    <property type="match status" value="1"/>
</dbReference>
<dbReference type="OrthoDB" id="194358at2759"/>
<feature type="region of interest" description="Disordered" evidence="4">
    <location>
        <begin position="469"/>
        <end position="495"/>
    </location>
</feature>
<keyword evidence="1" id="KW-0677">Repeat</keyword>
<dbReference type="PANTHER" id="PTHR24134:SF9">
    <property type="entry name" value="ANKYRIN REPEAT AND SOCS BOX PROTEIN 8"/>
    <property type="match status" value="1"/>
</dbReference>
<reference evidence="5" key="1">
    <citation type="submission" date="2022-07" db="EMBL/GenBank/DDBJ databases">
        <title>Genome analysis of Parmales, a sister group of diatoms, reveals the evolutionary specialization of diatoms from phago-mixotrophs to photoautotrophs.</title>
        <authorList>
            <person name="Ban H."/>
            <person name="Sato S."/>
            <person name="Yoshikawa S."/>
            <person name="Kazumasa Y."/>
            <person name="Nakamura Y."/>
            <person name="Ichinomiya M."/>
            <person name="Saitoh K."/>
            <person name="Sato N."/>
            <person name="Blanc-Mathieu R."/>
            <person name="Endo H."/>
            <person name="Kuwata A."/>
            <person name="Ogata H."/>
        </authorList>
    </citation>
    <scope>NUCLEOTIDE SEQUENCE</scope>
</reference>
<keyword evidence="2 3" id="KW-0040">ANK repeat</keyword>
<dbReference type="InterPro" id="IPR002110">
    <property type="entry name" value="Ankyrin_rpt"/>
</dbReference>
<dbReference type="AlphaFoldDB" id="A0A9W6ZKI6"/>
<feature type="compositionally biased region" description="Basic residues" evidence="4">
    <location>
        <begin position="480"/>
        <end position="495"/>
    </location>
</feature>
<comment type="caution">
    <text evidence="5">The sequence shown here is derived from an EMBL/GenBank/DDBJ whole genome shotgun (WGS) entry which is preliminary data.</text>
</comment>